<evidence type="ECO:0000256" key="8">
    <source>
        <dbReference type="SAM" id="Phobius"/>
    </source>
</evidence>
<feature type="domain" description="MrpA C-terminal/MbhD" evidence="10">
    <location>
        <begin position="516"/>
        <end position="580"/>
    </location>
</feature>
<feature type="transmembrane region" description="Helical" evidence="8">
    <location>
        <begin position="39"/>
        <end position="59"/>
    </location>
</feature>
<feature type="domain" description="NADH:quinone oxidoreductase/Mrp antiporter transmembrane" evidence="9">
    <location>
        <begin position="36"/>
        <end position="320"/>
    </location>
</feature>
<evidence type="ECO:0000256" key="5">
    <source>
        <dbReference type="ARBA" id="ARBA00022989"/>
    </source>
</evidence>
<dbReference type="Pfam" id="PF00361">
    <property type="entry name" value="Proton_antipo_M"/>
    <property type="match status" value="1"/>
</dbReference>
<comment type="caution">
    <text evidence="12">The sequence shown here is derived from an EMBL/GenBank/DDBJ whole genome shotgun (WGS) entry which is preliminary data.</text>
</comment>
<gene>
    <name evidence="12" type="ORF">GCM10011506_19520</name>
</gene>
<feature type="transmembrane region" description="Helical" evidence="8">
    <location>
        <begin position="115"/>
        <end position="140"/>
    </location>
</feature>
<proteinExistence type="predicted"/>
<evidence type="ECO:0000256" key="4">
    <source>
        <dbReference type="ARBA" id="ARBA00022692"/>
    </source>
</evidence>
<dbReference type="Proteomes" id="UP000636010">
    <property type="component" value="Unassembled WGS sequence"/>
</dbReference>
<dbReference type="PANTHER" id="PTHR43373:SF1">
    <property type="entry name" value="NA(+)_H(+) ANTIPORTER SUBUNIT A"/>
    <property type="match status" value="1"/>
</dbReference>
<evidence type="ECO:0000256" key="1">
    <source>
        <dbReference type="ARBA" id="ARBA00004651"/>
    </source>
</evidence>
<protein>
    <submittedName>
        <fullName evidence="12">Na(+)/H(+) antiporter subunit A</fullName>
    </submittedName>
</protein>
<dbReference type="InterPro" id="IPR046806">
    <property type="entry name" value="MrpA_C/MbhE"/>
</dbReference>
<organism evidence="12 13">
    <name type="scientific">Marivirga lumbricoides</name>
    <dbReference type="NCBI Taxonomy" id="1046115"/>
    <lineage>
        <taxon>Bacteria</taxon>
        <taxon>Pseudomonadati</taxon>
        <taxon>Bacteroidota</taxon>
        <taxon>Cytophagia</taxon>
        <taxon>Cytophagales</taxon>
        <taxon>Marivirgaceae</taxon>
        <taxon>Marivirga</taxon>
    </lineage>
</organism>
<dbReference type="PRINTS" id="PR01434">
    <property type="entry name" value="NADHDHGNASE5"/>
</dbReference>
<dbReference type="PANTHER" id="PTHR43373">
    <property type="entry name" value="NA(+)/H(+) ANTIPORTER SUBUNIT"/>
    <property type="match status" value="1"/>
</dbReference>
<feature type="transmembrane region" description="Helical" evidence="8">
    <location>
        <begin position="208"/>
        <end position="226"/>
    </location>
</feature>
<feature type="domain" description="MrpA C-terminal/MbhE" evidence="11">
    <location>
        <begin position="590"/>
        <end position="668"/>
    </location>
</feature>
<evidence type="ECO:0000259" key="10">
    <source>
        <dbReference type="Pfam" id="PF13244"/>
    </source>
</evidence>
<feature type="transmembrane region" description="Helical" evidence="8">
    <location>
        <begin position="407"/>
        <end position="427"/>
    </location>
</feature>
<evidence type="ECO:0000256" key="6">
    <source>
        <dbReference type="ARBA" id="ARBA00023136"/>
    </source>
</evidence>
<feature type="transmembrane region" description="Helical" evidence="8">
    <location>
        <begin position="595"/>
        <end position="613"/>
    </location>
</feature>
<dbReference type="InterPro" id="IPR050616">
    <property type="entry name" value="CPA3_Na-H_Antiporter_A"/>
</dbReference>
<feature type="transmembrane region" description="Helical" evidence="8">
    <location>
        <begin position="71"/>
        <end position="95"/>
    </location>
</feature>
<feature type="transmembrane region" description="Helical" evidence="8">
    <location>
        <begin position="651"/>
        <end position="670"/>
    </location>
</feature>
<evidence type="ECO:0000259" key="11">
    <source>
        <dbReference type="Pfam" id="PF20501"/>
    </source>
</evidence>
<keyword evidence="2" id="KW-0813">Transport</keyword>
<evidence type="ECO:0000313" key="12">
    <source>
        <dbReference type="EMBL" id="GGC34136.1"/>
    </source>
</evidence>
<dbReference type="InterPro" id="IPR001750">
    <property type="entry name" value="ND/Mrp_TM"/>
</dbReference>
<feature type="transmembrane region" description="Helical" evidence="8">
    <location>
        <begin position="180"/>
        <end position="201"/>
    </location>
</feature>
<evidence type="ECO:0000259" key="9">
    <source>
        <dbReference type="Pfam" id="PF00361"/>
    </source>
</evidence>
<reference evidence="13" key="1">
    <citation type="journal article" date="2019" name="Int. J. Syst. Evol. Microbiol.">
        <title>The Global Catalogue of Microorganisms (GCM) 10K type strain sequencing project: providing services to taxonomists for standard genome sequencing and annotation.</title>
        <authorList>
            <consortium name="The Broad Institute Genomics Platform"/>
            <consortium name="The Broad Institute Genome Sequencing Center for Infectious Disease"/>
            <person name="Wu L."/>
            <person name="Ma J."/>
        </authorList>
    </citation>
    <scope>NUCLEOTIDE SEQUENCE [LARGE SCALE GENOMIC DNA]</scope>
    <source>
        <strain evidence="13">CGMCC 1.10832</strain>
    </source>
</reference>
<keyword evidence="13" id="KW-1185">Reference proteome</keyword>
<feature type="transmembrane region" description="Helical" evidence="8">
    <location>
        <begin position="533"/>
        <end position="550"/>
    </location>
</feature>
<dbReference type="Pfam" id="PF20501">
    <property type="entry name" value="MbhE"/>
    <property type="match status" value="1"/>
</dbReference>
<evidence type="ECO:0000256" key="3">
    <source>
        <dbReference type="ARBA" id="ARBA00022475"/>
    </source>
</evidence>
<dbReference type="Pfam" id="PF13244">
    <property type="entry name" value="MbhD"/>
    <property type="match status" value="1"/>
</dbReference>
<evidence type="ECO:0000256" key="2">
    <source>
        <dbReference type="ARBA" id="ARBA00022448"/>
    </source>
</evidence>
<feature type="transmembrane region" description="Helical" evidence="8">
    <location>
        <begin position="556"/>
        <end position="575"/>
    </location>
</feature>
<accession>A0ABQ1M3K6</accession>
<keyword evidence="3" id="KW-1003">Cell membrane</keyword>
<keyword evidence="5 8" id="KW-1133">Transmembrane helix</keyword>
<dbReference type="EMBL" id="BMEC01000005">
    <property type="protein sequence ID" value="GGC34136.1"/>
    <property type="molecule type" value="Genomic_DNA"/>
</dbReference>
<feature type="transmembrane region" description="Helical" evidence="8">
    <location>
        <begin position="313"/>
        <end position="338"/>
    </location>
</feature>
<evidence type="ECO:0000313" key="13">
    <source>
        <dbReference type="Proteomes" id="UP000636010"/>
    </source>
</evidence>
<feature type="transmembrane region" description="Helical" evidence="8">
    <location>
        <begin position="277"/>
        <end position="301"/>
    </location>
</feature>
<feature type="transmembrane region" description="Helical" evidence="8">
    <location>
        <begin position="232"/>
        <end position="256"/>
    </location>
</feature>
<evidence type="ECO:0000256" key="7">
    <source>
        <dbReference type="RuleBase" id="RU000320"/>
    </source>
</evidence>
<feature type="transmembrane region" description="Helical" evidence="8">
    <location>
        <begin position="474"/>
        <end position="494"/>
    </location>
</feature>
<keyword evidence="4 7" id="KW-0812">Transmembrane</keyword>
<feature type="transmembrane region" description="Helical" evidence="8">
    <location>
        <begin position="15"/>
        <end position="33"/>
    </location>
</feature>
<feature type="transmembrane region" description="Helical" evidence="8">
    <location>
        <begin position="506"/>
        <end position="526"/>
    </location>
</feature>
<comment type="subcellular location">
    <subcellularLocation>
        <location evidence="1">Cell membrane</location>
        <topology evidence="1">Multi-pass membrane protein</topology>
    </subcellularLocation>
    <subcellularLocation>
        <location evidence="7">Membrane</location>
        <topology evidence="7">Multi-pass membrane protein</topology>
    </subcellularLocation>
</comment>
<name>A0ABQ1M3K6_9BACT</name>
<keyword evidence="6 8" id="KW-0472">Membrane</keyword>
<feature type="transmembrane region" description="Helical" evidence="8">
    <location>
        <begin position="359"/>
        <end position="377"/>
    </location>
</feature>
<sequence>MIYVYAGYYMKGKAYYGRFFMILTLFMAAMLGLVLANNWLTVLVFWELTSITSFLLIGYEHEKKKARYAAWQGLLVTSFGGLALLAGLVLITIVTGEYTISELSNFSDTLQSSTLYLPILLCVALGAFTKSAQVPFHFWLPNAMAAPTPVSAFLHSATMVKAGIYFLARFSPIIGNTIEWQILLCATGGLTMLTGAIMAFKSDNLKKLLAYSTISALGIMVLSFGLGTEAAVYAGLAYIIAHALYKSTLFMLAGIIDKQAGTKKISELPRNLYKKMPAAFILVTLAALSFGGIAPFFGFVAKEMLMEMVLHAPFFSSILVIVMVLTGTFFVTLLLILAHSTFFKKKGKAGRNIIAGGTIFYLAPLVTALAGLYFGLFPDQLSELLSNAAATFANNIPEKHLALWHGWNMALALSILSIIAGLGLYWAKIAFNWKPKAGFLSLIYPSNIYQYLFNGVIKLGEWQTRKIQTGYLRYYAMFTLFTILLLAGFTFFYKAGIRINTSTIDVYLIDLILGIIALLALAYTLFSPSKIDSLLSLSIVGIAISIIFFTSGAPDLAITFFLIDTLTVTVFVLILHKLPKKIIPKTTIARYRDAFISLGIGLLITLILFSITYDPLTSRLKQFYAENSYNIAKGKNMVNVILVDFRVLDTFGEITVLAIGALGVFALVNYSKKNTIL</sequence>
<dbReference type="InterPro" id="IPR025383">
    <property type="entry name" value="MrpA_C/MbhD"/>
</dbReference>